<dbReference type="PANTHER" id="PTHR48125:SF10">
    <property type="entry name" value="OS12G0136300 PROTEIN"/>
    <property type="match status" value="1"/>
</dbReference>
<dbReference type="InterPro" id="IPR053524">
    <property type="entry name" value="Aerial_hyphae_peptide-synth"/>
</dbReference>
<dbReference type="PANTHER" id="PTHR48125">
    <property type="entry name" value="LP07818P1"/>
    <property type="match status" value="1"/>
</dbReference>
<keyword evidence="4" id="KW-1185">Reference proteome</keyword>
<dbReference type="SMART" id="SM00220">
    <property type="entry name" value="S_TKc"/>
    <property type="match status" value="1"/>
</dbReference>
<dbReference type="GO" id="GO:0031179">
    <property type="term" value="P:peptide modification"/>
    <property type="evidence" value="ECO:0007669"/>
    <property type="project" value="InterPro"/>
</dbReference>
<dbReference type="AlphaFoldDB" id="A0A7W9UX13"/>
<dbReference type="PROSITE" id="PS50011">
    <property type="entry name" value="PROTEIN_KINASE_DOM"/>
    <property type="match status" value="1"/>
</dbReference>
<dbReference type="SUPFAM" id="SSF56112">
    <property type="entry name" value="Protein kinase-like (PK-like)"/>
    <property type="match status" value="1"/>
</dbReference>
<accession>A0A7W9UX13</accession>
<evidence type="ECO:0000259" key="2">
    <source>
        <dbReference type="PROSITE" id="PS50011"/>
    </source>
</evidence>
<dbReference type="InterPro" id="IPR007822">
    <property type="entry name" value="LANC-like"/>
</dbReference>
<feature type="region of interest" description="Disordered" evidence="1">
    <location>
        <begin position="504"/>
        <end position="528"/>
    </location>
</feature>
<name>A0A7W9UX13_9ACTN</name>
<dbReference type="InterPro" id="IPR011009">
    <property type="entry name" value="Kinase-like_dom_sf"/>
</dbReference>
<feature type="compositionally biased region" description="Low complexity" evidence="1">
    <location>
        <begin position="723"/>
        <end position="752"/>
    </location>
</feature>
<dbReference type="GO" id="GO:0005524">
    <property type="term" value="F:ATP binding"/>
    <property type="evidence" value="ECO:0007669"/>
    <property type="project" value="InterPro"/>
</dbReference>
<feature type="region of interest" description="Disordered" evidence="1">
    <location>
        <begin position="711"/>
        <end position="756"/>
    </location>
</feature>
<dbReference type="Proteomes" id="UP000588098">
    <property type="component" value="Unassembled WGS sequence"/>
</dbReference>
<dbReference type="CDD" id="cd04791">
    <property type="entry name" value="LanC_SerThrkinase"/>
    <property type="match status" value="1"/>
</dbReference>
<dbReference type="InterPro" id="IPR058053">
    <property type="entry name" value="RamC_C"/>
</dbReference>
<evidence type="ECO:0000313" key="4">
    <source>
        <dbReference type="Proteomes" id="UP000588098"/>
    </source>
</evidence>
<dbReference type="RefSeq" id="WP_184568597.1">
    <property type="nucleotide sequence ID" value="NZ_JACHJL010000001.1"/>
</dbReference>
<evidence type="ECO:0000313" key="3">
    <source>
        <dbReference type="EMBL" id="MBB5933239.1"/>
    </source>
</evidence>
<feature type="region of interest" description="Disordered" evidence="1">
    <location>
        <begin position="22"/>
        <end position="52"/>
    </location>
</feature>
<proteinExistence type="predicted"/>
<reference evidence="3 4" key="1">
    <citation type="submission" date="2020-08" db="EMBL/GenBank/DDBJ databases">
        <title>Genomic Encyclopedia of Type Strains, Phase III (KMG-III): the genomes of soil and plant-associated and newly described type strains.</title>
        <authorList>
            <person name="Whitman W."/>
        </authorList>
    </citation>
    <scope>NUCLEOTIDE SEQUENCE [LARGE SCALE GENOMIC DNA]</scope>
    <source>
        <strain evidence="3 4">CECT 8305</strain>
    </source>
</reference>
<dbReference type="SMART" id="SM01260">
    <property type="entry name" value="LANC_like"/>
    <property type="match status" value="1"/>
</dbReference>
<dbReference type="SUPFAM" id="SSF158745">
    <property type="entry name" value="LanC-like"/>
    <property type="match status" value="2"/>
</dbReference>
<organism evidence="3 4">
    <name type="scientific">Streptomyces zagrosensis</name>
    <dbReference type="NCBI Taxonomy" id="1042984"/>
    <lineage>
        <taxon>Bacteria</taxon>
        <taxon>Bacillati</taxon>
        <taxon>Actinomycetota</taxon>
        <taxon>Actinomycetes</taxon>
        <taxon>Kitasatosporales</taxon>
        <taxon>Streptomycetaceae</taxon>
        <taxon>Streptomyces</taxon>
    </lineage>
</organism>
<dbReference type="EMBL" id="JACHJL010000001">
    <property type="protein sequence ID" value="MBB5933239.1"/>
    <property type="molecule type" value="Genomic_DNA"/>
</dbReference>
<feature type="domain" description="Protein kinase" evidence="2">
    <location>
        <begin position="259"/>
        <end position="521"/>
    </location>
</feature>
<comment type="caution">
    <text evidence="3">The sequence shown here is derived from an EMBL/GenBank/DDBJ whole genome shotgun (WGS) entry which is preliminary data.</text>
</comment>
<dbReference type="InterPro" id="IPR000719">
    <property type="entry name" value="Prot_kinase_dom"/>
</dbReference>
<sequence>MDKRYEVYCLADRFFYETPDRLTRTSERASTDQASGDGKPGKPGKPGARVAGSGLFDIAQRPAPAGWLRQLSGDWLHYHPVRPDGTPRPGRPSQGWKIHVSACLDNAEKTAAKVWDYCVPKELPFKFIPGPNALHLRNSKYAGRGSSGKFFTLYPADEGELHTTLTELGAILDGEQGPYILSDLRWKDGPLYVRYGGFAPRYCVDDSGTLVPAIEDPAGVLVPDRRDPTFHHPKWAKLPEFLVPQLAARNATTTADLPYQIERALHFSNGGGVYAGRDTRTGEQVAFKEARPFAGLAADGADAVTRLEREKTALERLSGLGVAPGVRDWFVLGDHRFLVMDFLEGRPLNSFFAQRHPLLATDPAPQALADYTHWALRVHRAVEEAVAAVHSRGVVFNDLHMFNVMVAPDEESVKLLDFEAAAHIDEGLRQSLAHPGFMAPPDRRGFAVDHYALACLRLALFVPMTTLFVLDRGKAVHLAEIAAQRFPVPRAFLDEAVQVITGEAQGPRPQAAPARTPSPAVPTAPAASRGLASLAAPAPSAYLPVEPADWPRSRDSIVAAIRASATPDRDDRLFPGDVAQFSDGGGLGVAHGAAGVLYTLDQVGAARYPEGEEWLLAHTDPPPLGTPLGFYDGLMGVAYVLDRLGHTERALELTGRVLDEKWQRLVPDLYGGIAGVGLALDALARSTGESALRDHALEAAGLLAQRYESEPDDGAAAHASANGTPPNATSAAGTSAGTSAAGTSAGGASAAGAPGGRAGARQGRAGLLYGASGPALLFLRLYEHGGDPAFLDLAARALRHDLARCVTDRHGTLAVDERVRTMPYLGAGSVGIGMVIDSYLAHRDDEQLRQAAAAILPAAQMRYYAQSGLFNGRAGMILHLSRSTVPPATIRTAAEAATTAATSGATAVTTATPTATYAAHLSAQLAELSWYAVPYQGELAFPGDQMMRLSMDLGTGGAGSLLALGAALHPEPASLPFLPPLRRP</sequence>
<dbReference type="Pfam" id="PF00069">
    <property type="entry name" value="Pkinase"/>
    <property type="match status" value="1"/>
</dbReference>
<dbReference type="InterPro" id="IPR057929">
    <property type="entry name" value="RamC_N"/>
</dbReference>
<dbReference type="GO" id="GO:0004672">
    <property type="term" value="F:protein kinase activity"/>
    <property type="evidence" value="ECO:0007669"/>
    <property type="project" value="InterPro"/>
</dbReference>
<dbReference type="Pfam" id="PF25816">
    <property type="entry name" value="RamC_N"/>
    <property type="match status" value="1"/>
</dbReference>
<dbReference type="Gene3D" id="1.50.10.10">
    <property type="match status" value="2"/>
</dbReference>
<dbReference type="NCBIfam" id="NF038151">
    <property type="entry name" value="lanthi_synth_III"/>
    <property type="match status" value="1"/>
</dbReference>
<dbReference type="InterPro" id="IPR012341">
    <property type="entry name" value="6hp_glycosidase-like_sf"/>
</dbReference>
<gene>
    <name evidence="3" type="ORF">FHS42_000257</name>
</gene>
<protein>
    <recommendedName>
        <fullName evidence="2">Protein kinase domain-containing protein</fullName>
    </recommendedName>
</protein>
<evidence type="ECO:0000256" key="1">
    <source>
        <dbReference type="SAM" id="MobiDB-lite"/>
    </source>
</evidence>
<dbReference type="GO" id="GO:0005975">
    <property type="term" value="P:carbohydrate metabolic process"/>
    <property type="evidence" value="ECO:0007669"/>
    <property type="project" value="InterPro"/>
</dbReference>
<dbReference type="Gene3D" id="1.10.510.10">
    <property type="entry name" value="Transferase(Phosphotransferase) domain 1"/>
    <property type="match status" value="1"/>
</dbReference>